<keyword evidence="2" id="KW-0479">Metal-binding</keyword>
<dbReference type="GO" id="GO:0005829">
    <property type="term" value="C:cytosol"/>
    <property type="evidence" value="ECO:0007669"/>
    <property type="project" value="TreeGrafter"/>
</dbReference>
<dbReference type="GO" id="GO:0102127">
    <property type="term" value="F:8-oxoguanine deaminase activity"/>
    <property type="evidence" value="ECO:0007669"/>
    <property type="project" value="UniProtKB-EC"/>
</dbReference>
<dbReference type="PANTHER" id="PTHR11271">
    <property type="entry name" value="GUANINE DEAMINASE"/>
    <property type="match status" value="1"/>
</dbReference>
<evidence type="ECO:0000256" key="3">
    <source>
        <dbReference type="ARBA" id="ARBA00022801"/>
    </source>
</evidence>
<feature type="domain" description="Amidohydrolase-related" evidence="5">
    <location>
        <begin position="50"/>
        <end position="410"/>
    </location>
</feature>
<dbReference type="RefSeq" id="WP_096358701.1">
    <property type="nucleotide sequence ID" value="NZ_JAASRT010000001.1"/>
</dbReference>
<dbReference type="Gene3D" id="3.20.20.140">
    <property type="entry name" value="Metal-dependent hydrolases"/>
    <property type="match status" value="1"/>
</dbReference>
<accession>A0A0S3PSQ1</accession>
<dbReference type="SUPFAM" id="SSF51338">
    <property type="entry name" value="Composite domain of metallo-dependent hydrolases"/>
    <property type="match status" value="1"/>
</dbReference>
<dbReference type="NCBIfam" id="NF006683">
    <property type="entry name" value="PRK09229.1-4"/>
    <property type="match status" value="1"/>
</dbReference>
<evidence type="ECO:0000313" key="8">
    <source>
        <dbReference type="Proteomes" id="UP000236884"/>
    </source>
</evidence>
<protein>
    <submittedName>
        <fullName evidence="7">8-oxoguanine deaminase</fullName>
        <ecNumber evidence="7">3.5.4.32</ecNumber>
    </submittedName>
</protein>
<dbReference type="InterPro" id="IPR011059">
    <property type="entry name" value="Metal-dep_hydrolase_composite"/>
</dbReference>
<dbReference type="GO" id="GO:0019239">
    <property type="term" value="F:deaminase activity"/>
    <property type="evidence" value="ECO:0007669"/>
    <property type="project" value="TreeGrafter"/>
</dbReference>
<evidence type="ECO:0000256" key="2">
    <source>
        <dbReference type="ARBA" id="ARBA00022723"/>
    </source>
</evidence>
<dbReference type="NCBIfam" id="NF006681">
    <property type="entry name" value="PRK09229.1-2"/>
    <property type="match status" value="1"/>
</dbReference>
<dbReference type="InterPro" id="IPR055156">
    <property type="entry name" value="HutF-like_N"/>
</dbReference>
<keyword evidence="3 7" id="KW-0378">Hydrolase</keyword>
<reference evidence="7 8" key="1">
    <citation type="submission" date="2015-08" db="EMBL/GenBank/DDBJ databases">
        <title>Investigation of the bacterial diversity of lava forest soil.</title>
        <authorList>
            <person name="Lee J.S."/>
        </authorList>
    </citation>
    <scope>NUCLEOTIDE SEQUENCE [LARGE SCALE GENOMIC DNA]</scope>
    <source>
        <strain evidence="7 8">GJW-30</strain>
    </source>
</reference>
<name>A0A0S3PSQ1_9BRAD</name>
<dbReference type="InterPro" id="IPR032466">
    <property type="entry name" value="Metal_Hydrolase"/>
</dbReference>
<dbReference type="NCBIfam" id="NF006684">
    <property type="entry name" value="PRK09229.1-5"/>
    <property type="match status" value="1"/>
</dbReference>
<dbReference type="InterPro" id="IPR051607">
    <property type="entry name" value="Metallo-dep_hydrolases"/>
</dbReference>
<dbReference type="GO" id="GO:0046872">
    <property type="term" value="F:metal ion binding"/>
    <property type="evidence" value="ECO:0007669"/>
    <property type="project" value="UniProtKB-KW"/>
</dbReference>
<dbReference type="SUPFAM" id="SSF51556">
    <property type="entry name" value="Metallo-dependent hydrolases"/>
    <property type="match status" value="1"/>
</dbReference>
<gene>
    <name evidence="7" type="ORF">GJW-30_1_01375</name>
</gene>
<keyword evidence="8" id="KW-1185">Reference proteome</keyword>
<dbReference type="Pfam" id="PF01979">
    <property type="entry name" value="Amidohydro_1"/>
    <property type="match status" value="1"/>
</dbReference>
<dbReference type="NCBIfam" id="TIGR02022">
    <property type="entry name" value="hutF"/>
    <property type="match status" value="1"/>
</dbReference>
<sequence length="458" mass="49278">MSFSALHFRQALLPQGWAQEVRVLIADGAFSRIDVGVPPEAGDERYSIGVPGMPNLHCHAFQRGMAGLSETRGPSSDSFWTWREVMYRFLEALTPEDVEAIAALAYCEMLETGFTRVGEFHYLHHGPDGQPYDNIAEMAERIAAAANLTGIGLTLLPSLYVHGGFGGQNPDPGQRRFINSVDQFAKLHEASRAATESVEGSVVGIAPHSLRAVTPDELFAAIEIGGASPIHIHVAEQIKEVAACLAWSERRPVQWLLENMPVDTRWCFIHATHMTPDETAKLSYSGAVAGLCPLTEASLGDGTFNGATFAGAGGLYGVGSDSNILIGAADELRQLEYSQRLQYRQRNVMTTQEGASTGETLYRSALEGGARALGAASAIVVGNEANVVTLDVEHPSLIGRPAEQILDSWIFAAGSGGRANAVQDVWSRGQKVVANGRHIARDAIARRYGEAMRRVLSA</sequence>
<dbReference type="InterPro" id="IPR006680">
    <property type="entry name" value="Amidohydro-rel"/>
</dbReference>
<evidence type="ECO:0000313" key="7">
    <source>
        <dbReference type="EMBL" id="BAT58848.1"/>
    </source>
</evidence>
<evidence type="ECO:0000259" key="5">
    <source>
        <dbReference type="Pfam" id="PF01979"/>
    </source>
</evidence>
<organism evidence="7 8">
    <name type="scientific">Variibacter gotjawalensis</name>
    <dbReference type="NCBI Taxonomy" id="1333996"/>
    <lineage>
        <taxon>Bacteria</taxon>
        <taxon>Pseudomonadati</taxon>
        <taxon>Pseudomonadota</taxon>
        <taxon>Alphaproteobacteria</taxon>
        <taxon>Hyphomicrobiales</taxon>
        <taxon>Nitrobacteraceae</taxon>
        <taxon>Variibacter</taxon>
    </lineage>
</organism>
<dbReference type="InterPro" id="IPR010252">
    <property type="entry name" value="HutF"/>
</dbReference>
<dbReference type="Proteomes" id="UP000236884">
    <property type="component" value="Chromosome"/>
</dbReference>
<dbReference type="KEGG" id="vgo:GJW-30_1_01375"/>
<keyword evidence="4" id="KW-0862">Zinc</keyword>
<comment type="cofactor">
    <cofactor evidence="1">
        <name>Zn(2+)</name>
        <dbReference type="ChEBI" id="CHEBI:29105"/>
    </cofactor>
</comment>
<dbReference type="PANTHER" id="PTHR11271:SF48">
    <property type="entry name" value="AMIDOHYDROLASE-RELATED DOMAIN-CONTAINING PROTEIN"/>
    <property type="match status" value="1"/>
</dbReference>
<dbReference type="AlphaFoldDB" id="A0A0S3PSQ1"/>
<dbReference type="OrthoDB" id="9796020at2"/>
<evidence type="ECO:0000256" key="4">
    <source>
        <dbReference type="ARBA" id="ARBA00022833"/>
    </source>
</evidence>
<evidence type="ECO:0000256" key="1">
    <source>
        <dbReference type="ARBA" id="ARBA00001947"/>
    </source>
</evidence>
<evidence type="ECO:0000259" key="6">
    <source>
        <dbReference type="Pfam" id="PF22429"/>
    </source>
</evidence>
<proteinExistence type="predicted"/>
<dbReference type="EC" id="3.5.4.32" evidence="7"/>
<dbReference type="EMBL" id="AP014946">
    <property type="protein sequence ID" value="BAT58848.1"/>
    <property type="molecule type" value="Genomic_DNA"/>
</dbReference>
<feature type="domain" description="Formimidoylglutamate deiminase N-terminal" evidence="6">
    <location>
        <begin position="4"/>
        <end position="45"/>
    </location>
</feature>
<dbReference type="Gene3D" id="2.30.40.10">
    <property type="entry name" value="Urease, subunit C, domain 1"/>
    <property type="match status" value="1"/>
</dbReference>
<dbReference type="Pfam" id="PF22429">
    <property type="entry name" value="HutF_N"/>
    <property type="match status" value="1"/>
</dbReference>